<gene>
    <name evidence="13" type="ORF">SKAU_G00382740</name>
</gene>
<evidence type="ECO:0000256" key="7">
    <source>
        <dbReference type="ARBA" id="ARBA00038382"/>
    </source>
</evidence>
<dbReference type="Gene3D" id="2.30.29.30">
    <property type="entry name" value="Pleckstrin-homology domain (PH domain)/Phosphotyrosine-binding domain (PTB)"/>
    <property type="match status" value="1"/>
</dbReference>
<name>A0A9Q1EE08_SYNKA</name>
<evidence type="ECO:0000313" key="13">
    <source>
        <dbReference type="EMBL" id="KAJ8337054.1"/>
    </source>
</evidence>
<evidence type="ECO:0000256" key="10">
    <source>
        <dbReference type="SAM" id="MobiDB-lite"/>
    </source>
</evidence>
<feature type="compositionally biased region" description="Pro residues" evidence="10">
    <location>
        <begin position="521"/>
        <end position="532"/>
    </location>
</feature>
<dbReference type="GO" id="GO:0007165">
    <property type="term" value="P:signal transduction"/>
    <property type="evidence" value="ECO:0007669"/>
    <property type="project" value="InterPro"/>
</dbReference>
<dbReference type="GO" id="GO:0005856">
    <property type="term" value="C:cytoskeleton"/>
    <property type="evidence" value="ECO:0007669"/>
    <property type="project" value="UniProtKB-SubCell"/>
</dbReference>
<dbReference type="Proteomes" id="UP001152622">
    <property type="component" value="Chromosome 19"/>
</dbReference>
<dbReference type="PROSITE" id="PS50003">
    <property type="entry name" value="PH_DOMAIN"/>
    <property type="match status" value="1"/>
</dbReference>
<accession>A0A9Q1EE08</accession>
<feature type="domain" description="Ras-associating" evidence="12">
    <location>
        <begin position="184"/>
        <end position="271"/>
    </location>
</feature>
<dbReference type="SMART" id="SM00233">
    <property type="entry name" value="PH"/>
    <property type="match status" value="1"/>
</dbReference>
<feature type="region of interest" description="Disordered" evidence="10">
    <location>
        <begin position="447"/>
        <end position="476"/>
    </location>
</feature>
<comment type="subcellular location">
    <subcellularLocation>
        <location evidence="1">Cell membrane</location>
        <topology evidence="1">Peripheral membrane protein</topology>
    </subcellularLocation>
    <subcellularLocation>
        <location evidence="2">Cytoplasm</location>
        <location evidence="2">Cytoskeleton</location>
    </subcellularLocation>
</comment>
<protein>
    <recommendedName>
        <fullName evidence="8">Amyloid beta A4 precursor protein-binding family B member 1-interacting protein</fullName>
    </recommendedName>
    <alternativeName>
        <fullName evidence="9">APBB1-interacting protein 1</fullName>
    </alternativeName>
</protein>
<keyword evidence="14" id="KW-1185">Reference proteome</keyword>
<feature type="compositionally biased region" description="Pro residues" evidence="10">
    <location>
        <begin position="546"/>
        <end position="580"/>
    </location>
</feature>
<evidence type="ECO:0000256" key="5">
    <source>
        <dbReference type="ARBA" id="ARBA00023136"/>
    </source>
</evidence>
<dbReference type="SUPFAM" id="SSF54236">
    <property type="entry name" value="Ubiquitin-like"/>
    <property type="match status" value="1"/>
</dbReference>
<comment type="similarity">
    <text evidence="7">Belongs to the MRL family.</text>
</comment>
<dbReference type="InterPro" id="IPR039664">
    <property type="entry name" value="GRB/APBB1IP"/>
</dbReference>
<feature type="compositionally biased region" description="Low complexity" evidence="10">
    <location>
        <begin position="533"/>
        <end position="545"/>
    </location>
</feature>
<keyword evidence="6" id="KW-0206">Cytoskeleton</keyword>
<evidence type="ECO:0000256" key="8">
    <source>
        <dbReference type="ARBA" id="ARBA00040699"/>
    </source>
</evidence>
<dbReference type="SMART" id="SM00314">
    <property type="entry name" value="RA"/>
    <property type="match status" value="1"/>
</dbReference>
<dbReference type="GO" id="GO:0005886">
    <property type="term" value="C:plasma membrane"/>
    <property type="evidence" value="ECO:0007669"/>
    <property type="project" value="UniProtKB-SubCell"/>
</dbReference>
<dbReference type="OrthoDB" id="6235964at2759"/>
<dbReference type="CDD" id="cd16137">
    <property type="entry name" value="RA_MRL_RIAM"/>
    <property type="match status" value="1"/>
</dbReference>
<keyword evidence="4" id="KW-0963">Cytoplasm</keyword>
<dbReference type="InterPro" id="IPR029071">
    <property type="entry name" value="Ubiquitin-like_domsf"/>
</dbReference>
<dbReference type="Pfam" id="PF00169">
    <property type="entry name" value="PH"/>
    <property type="match status" value="1"/>
</dbReference>
<dbReference type="SUPFAM" id="SSF50729">
    <property type="entry name" value="PH domain-like"/>
    <property type="match status" value="1"/>
</dbReference>
<dbReference type="Pfam" id="PF21989">
    <property type="entry name" value="RA_2"/>
    <property type="match status" value="1"/>
</dbReference>
<proteinExistence type="inferred from homology"/>
<feature type="region of interest" description="Disordered" evidence="10">
    <location>
        <begin position="514"/>
        <end position="629"/>
    </location>
</feature>
<organism evidence="13 14">
    <name type="scientific">Synaphobranchus kaupii</name>
    <name type="common">Kaup's arrowtooth eel</name>
    <dbReference type="NCBI Taxonomy" id="118154"/>
    <lineage>
        <taxon>Eukaryota</taxon>
        <taxon>Metazoa</taxon>
        <taxon>Chordata</taxon>
        <taxon>Craniata</taxon>
        <taxon>Vertebrata</taxon>
        <taxon>Euteleostomi</taxon>
        <taxon>Actinopterygii</taxon>
        <taxon>Neopterygii</taxon>
        <taxon>Teleostei</taxon>
        <taxon>Anguilliformes</taxon>
        <taxon>Synaphobranchidae</taxon>
        <taxon>Synaphobranchus</taxon>
    </lineage>
</organism>
<dbReference type="GO" id="GO:0005829">
    <property type="term" value="C:cytosol"/>
    <property type="evidence" value="ECO:0007669"/>
    <property type="project" value="UniProtKB-ARBA"/>
</dbReference>
<dbReference type="InterPro" id="IPR000159">
    <property type="entry name" value="RA_dom"/>
</dbReference>
<dbReference type="InterPro" id="IPR011993">
    <property type="entry name" value="PH-like_dom_sf"/>
</dbReference>
<reference evidence="13" key="1">
    <citation type="journal article" date="2023" name="Science">
        <title>Genome structures resolve the early diversification of teleost fishes.</title>
        <authorList>
            <person name="Parey E."/>
            <person name="Louis A."/>
            <person name="Montfort J."/>
            <person name="Bouchez O."/>
            <person name="Roques C."/>
            <person name="Iampietro C."/>
            <person name="Lluch J."/>
            <person name="Castinel A."/>
            <person name="Donnadieu C."/>
            <person name="Desvignes T."/>
            <person name="Floi Bucao C."/>
            <person name="Jouanno E."/>
            <person name="Wen M."/>
            <person name="Mejri S."/>
            <person name="Dirks R."/>
            <person name="Jansen H."/>
            <person name="Henkel C."/>
            <person name="Chen W.J."/>
            <person name="Zahm M."/>
            <person name="Cabau C."/>
            <person name="Klopp C."/>
            <person name="Thompson A.W."/>
            <person name="Robinson-Rechavi M."/>
            <person name="Braasch I."/>
            <person name="Lecointre G."/>
            <person name="Bobe J."/>
            <person name="Postlethwait J.H."/>
            <person name="Berthelot C."/>
            <person name="Roest Crollius H."/>
            <person name="Guiguen Y."/>
        </authorList>
    </citation>
    <scope>NUCLEOTIDE SEQUENCE</scope>
    <source>
        <strain evidence="13">WJC10195</strain>
    </source>
</reference>
<dbReference type="CDD" id="cd01259">
    <property type="entry name" value="PH_APBB1IP"/>
    <property type="match status" value="1"/>
</dbReference>
<feature type="domain" description="PH" evidence="11">
    <location>
        <begin position="314"/>
        <end position="425"/>
    </location>
</feature>
<sequence length="649" mass="72342">MRLRTSTYSISSLIRQLKGITPKMEDIDEMFSNLLGEIDLLTQSLGVETVPPEVSSSSQNDLNFSIGFTDLNESPNELEEQDFEALMADLAAGLNVTEENPPAEKSFPSQPEQDRTGPPLPRQDYVPHALTGHHNNASGHAPTPSLTVSDPPPPPLQPKNTLQPESEADKIKLALEKLKEAKVKKMVIKVLLNDGSSKTLMVDEKQTVRDVLDNLFEKTHCDCGVDWSLYETNPELQIERGFEDHEYLVDILSAWTRDSENKILFLEKKDKYSIFKNPQYYYLWKKDKNVLKGMKEKDKENLLEENFSMGSIIVPDLEGTLYLKEDGKRSWKQKYFLLRASGIYYVPKGKTKTSSDLACFVQFENVNVYYGTVTEDRNKHKVPTDFCFILKHPQIQKDSQYIKYLCCEDERTMDLWVTGIRIAKYGEKLHENYKTAVRKACVNSAWTNRNVPSKPSPTPKAKAENGHGPQASHQPKPITIVFPETKDYGCGQAELSCPPSPLAADKIQSPTLSDLSDLSILPPPPSPPPPALPSKTLPRLPQRQPAAPPPSDPEDFPPPPPDFLPEPPPDFLPAPPPPPVHRLSPSSGVEAPPPEYPPIGTSASPVQGRKKIPPAPPKRTTPVAIAPSGGMMMSELTVAMQKRQSRIPQ</sequence>
<dbReference type="FunFam" id="2.30.29.30:FF:000048">
    <property type="entry name" value="Ras association (RalGDS/AF-6) and pleckstrin homology domains 1"/>
    <property type="match status" value="1"/>
</dbReference>
<evidence type="ECO:0000256" key="2">
    <source>
        <dbReference type="ARBA" id="ARBA00004245"/>
    </source>
</evidence>
<keyword evidence="3" id="KW-1003">Cell membrane</keyword>
<feature type="region of interest" description="Disordered" evidence="10">
    <location>
        <begin position="98"/>
        <end position="165"/>
    </location>
</feature>
<dbReference type="Gene3D" id="3.10.20.90">
    <property type="entry name" value="Phosphatidylinositol 3-kinase Catalytic Subunit, Chain A, domain 1"/>
    <property type="match status" value="1"/>
</dbReference>
<evidence type="ECO:0000256" key="9">
    <source>
        <dbReference type="ARBA" id="ARBA00042746"/>
    </source>
</evidence>
<evidence type="ECO:0000313" key="14">
    <source>
        <dbReference type="Proteomes" id="UP001152622"/>
    </source>
</evidence>
<dbReference type="InterPro" id="IPR039665">
    <property type="entry name" value="PH_APBB1IP"/>
</dbReference>
<evidence type="ECO:0000256" key="6">
    <source>
        <dbReference type="ARBA" id="ARBA00023212"/>
    </source>
</evidence>
<dbReference type="EMBL" id="JAINUF010000019">
    <property type="protein sequence ID" value="KAJ8337054.1"/>
    <property type="molecule type" value="Genomic_DNA"/>
</dbReference>
<dbReference type="PANTHER" id="PTHR11243:SF14">
    <property type="entry name" value="AMYLOID BETA A4 PRECURSOR PROTEIN-BINDING FAMILY B MEMBER 1-INTERACTING PROTEIN"/>
    <property type="match status" value="1"/>
</dbReference>
<evidence type="ECO:0000259" key="11">
    <source>
        <dbReference type="PROSITE" id="PS50003"/>
    </source>
</evidence>
<dbReference type="InterPro" id="IPR001849">
    <property type="entry name" value="PH_domain"/>
</dbReference>
<dbReference type="PROSITE" id="PS50200">
    <property type="entry name" value="RA"/>
    <property type="match status" value="1"/>
</dbReference>
<dbReference type="AlphaFoldDB" id="A0A9Q1EE08"/>
<keyword evidence="5" id="KW-0472">Membrane</keyword>
<evidence type="ECO:0000256" key="3">
    <source>
        <dbReference type="ARBA" id="ARBA00022475"/>
    </source>
</evidence>
<evidence type="ECO:0000256" key="4">
    <source>
        <dbReference type="ARBA" id="ARBA00022490"/>
    </source>
</evidence>
<comment type="caution">
    <text evidence="13">The sequence shown here is derived from an EMBL/GenBank/DDBJ whole genome shotgun (WGS) entry which is preliminary data.</text>
</comment>
<dbReference type="PANTHER" id="PTHR11243">
    <property type="entry name" value="GROWTH FACTOR RECEPTOR-BOUND PROTEIN"/>
    <property type="match status" value="1"/>
</dbReference>
<evidence type="ECO:0000256" key="1">
    <source>
        <dbReference type="ARBA" id="ARBA00004202"/>
    </source>
</evidence>
<evidence type="ECO:0000259" key="12">
    <source>
        <dbReference type="PROSITE" id="PS50200"/>
    </source>
</evidence>